<dbReference type="KEGG" id="jeo:JMA_34630"/>
<evidence type="ECO:0000313" key="2">
    <source>
        <dbReference type="Proteomes" id="UP000031449"/>
    </source>
</evidence>
<keyword evidence="2" id="KW-1185">Reference proteome</keyword>
<proteinExistence type="predicted"/>
<evidence type="ECO:0000313" key="1">
    <source>
        <dbReference type="EMBL" id="AJD92780.1"/>
    </source>
</evidence>
<protein>
    <submittedName>
        <fullName evidence="1">Uncharacterized protein</fullName>
    </submittedName>
</protein>
<name>A0A0B5ARA1_9BACL</name>
<dbReference type="AlphaFoldDB" id="A0A0B5ARA1"/>
<reference evidence="1 2" key="1">
    <citation type="submission" date="2014-08" db="EMBL/GenBank/DDBJ databases">
        <title>Complete genome of a marine bacteria Jeotgalibacillus malaysiensis.</title>
        <authorList>
            <person name="Yaakop A.S."/>
            <person name="Chan K.-G."/>
            <person name="Goh K.M."/>
        </authorList>
    </citation>
    <scope>NUCLEOTIDE SEQUENCE [LARGE SCALE GENOMIC DNA]</scope>
    <source>
        <strain evidence="1 2">D5</strain>
    </source>
</reference>
<accession>A0A0B5ARA1</accession>
<dbReference type="HOGENOM" id="CLU_3311103_0_0_9"/>
<gene>
    <name evidence="1" type="ORF">JMA_34630</name>
</gene>
<dbReference type="EMBL" id="CP009416">
    <property type="protein sequence ID" value="AJD92780.1"/>
    <property type="molecule type" value="Genomic_DNA"/>
</dbReference>
<organism evidence="1 2">
    <name type="scientific">Jeotgalibacillus malaysiensis</name>
    <dbReference type="NCBI Taxonomy" id="1508404"/>
    <lineage>
        <taxon>Bacteria</taxon>
        <taxon>Bacillati</taxon>
        <taxon>Bacillota</taxon>
        <taxon>Bacilli</taxon>
        <taxon>Bacillales</taxon>
        <taxon>Caryophanaceae</taxon>
        <taxon>Jeotgalibacillus</taxon>
    </lineage>
</organism>
<dbReference type="BioCyc" id="JESP1508404:G14D9-12744-MONOMER"/>
<dbReference type="Proteomes" id="UP000031449">
    <property type="component" value="Chromosome"/>
</dbReference>
<sequence length="39" mass="4106">MKVGGMDIEGGRRGMGDEGDRISFISGLIPSKTNLIPSI</sequence>